<feature type="transmembrane region" description="Helical" evidence="8">
    <location>
        <begin position="131"/>
        <end position="151"/>
    </location>
</feature>
<dbReference type="NCBIfam" id="TIGR03462">
    <property type="entry name" value="CarR_dom_SF"/>
    <property type="match status" value="1"/>
</dbReference>
<proteinExistence type="predicted"/>
<organism evidence="10 11">
    <name type="scientific">Pedobacter africanus</name>
    <dbReference type="NCBI Taxonomy" id="151894"/>
    <lineage>
        <taxon>Bacteria</taxon>
        <taxon>Pseudomonadati</taxon>
        <taxon>Bacteroidota</taxon>
        <taxon>Sphingobacteriia</taxon>
        <taxon>Sphingobacteriales</taxon>
        <taxon>Sphingobacteriaceae</taxon>
        <taxon>Pedobacter</taxon>
    </lineage>
</organism>
<keyword evidence="6 8" id="KW-0472">Membrane</keyword>
<reference evidence="11" key="1">
    <citation type="submission" date="2017-04" db="EMBL/GenBank/DDBJ databases">
        <authorList>
            <person name="Varghese N."/>
            <person name="Submissions S."/>
        </authorList>
    </citation>
    <scope>NUCLEOTIDE SEQUENCE [LARGE SCALE GENOMIC DNA]</scope>
    <source>
        <strain evidence="11">DSM 12126</strain>
    </source>
</reference>
<dbReference type="Pfam" id="PF18916">
    <property type="entry name" value="Lycopene_cyc"/>
    <property type="match status" value="2"/>
</dbReference>
<feature type="domain" description="Lycopene cyclase" evidence="9">
    <location>
        <begin position="4"/>
        <end position="95"/>
    </location>
</feature>
<evidence type="ECO:0000256" key="8">
    <source>
        <dbReference type="SAM" id="Phobius"/>
    </source>
</evidence>
<dbReference type="STRING" id="151894.SAMN04488524_0221"/>
<evidence type="ECO:0000313" key="11">
    <source>
        <dbReference type="Proteomes" id="UP000192756"/>
    </source>
</evidence>
<keyword evidence="4" id="KW-0125">Carotenoid biosynthesis</keyword>
<dbReference type="InterPro" id="IPR017825">
    <property type="entry name" value="Lycopene_cyclase_dom"/>
</dbReference>
<feature type="transmembrane region" description="Helical" evidence="8">
    <location>
        <begin position="79"/>
        <end position="96"/>
    </location>
</feature>
<dbReference type="GO" id="GO:0045436">
    <property type="term" value="F:lycopene beta cyclase activity"/>
    <property type="evidence" value="ECO:0007669"/>
    <property type="project" value="UniProtKB-ARBA"/>
</dbReference>
<keyword evidence="5 8" id="KW-1133">Transmembrane helix</keyword>
<feature type="transmembrane region" description="Helical" evidence="8">
    <location>
        <begin position="6"/>
        <end position="22"/>
    </location>
</feature>
<comment type="subcellular location">
    <subcellularLocation>
        <location evidence="1">Membrane</location>
        <topology evidence="1">Multi-pass membrane protein</topology>
    </subcellularLocation>
</comment>
<feature type="transmembrane region" description="Helical" evidence="8">
    <location>
        <begin position="158"/>
        <end position="177"/>
    </location>
</feature>
<sequence length="231" mass="26902">MKPYTYLLINFLTVIVCFIFSFDKRIQFYKHFPAFFKAALLVAVPFIAWDIYFTKMGVWWFNTGYTTGITLFSLPAEEWLFFICIPFSCVFTYFCIDKFFDLSWADAFNTIIVFVSVITLTLIALLHYDKIYTFVTAAATTLTLIFLHFFVRAQWIGKASLVFFILMLGFLPVNGVLTGTGLEAPIVNYNPRAFLNIRILTIPLEDAVYGYTQFLLNIYFFKRMSNQLIKK</sequence>
<accession>A0A1W1YW19</accession>
<feature type="domain" description="Lycopene cyclase" evidence="9">
    <location>
        <begin position="129"/>
        <end position="223"/>
    </location>
</feature>
<evidence type="ECO:0000256" key="5">
    <source>
        <dbReference type="ARBA" id="ARBA00022989"/>
    </source>
</evidence>
<keyword evidence="11" id="KW-1185">Reference proteome</keyword>
<comment type="pathway">
    <text evidence="2">Carotenoid biosynthesis.</text>
</comment>
<feature type="transmembrane region" description="Helical" evidence="8">
    <location>
        <begin position="108"/>
        <end position="125"/>
    </location>
</feature>
<evidence type="ECO:0000313" key="10">
    <source>
        <dbReference type="EMBL" id="SMC40313.1"/>
    </source>
</evidence>
<gene>
    <name evidence="10" type="ORF">SAMN04488524_0221</name>
</gene>
<dbReference type="Proteomes" id="UP000192756">
    <property type="component" value="Unassembled WGS sequence"/>
</dbReference>
<dbReference type="GO" id="GO:0016872">
    <property type="term" value="F:intramolecular lyase activity"/>
    <property type="evidence" value="ECO:0007669"/>
    <property type="project" value="InterPro"/>
</dbReference>
<dbReference type="EMBL" id="FWXT01000001">
    <property type="protein sequence ID" value="SMC40313.1"/>
    <property type="molecule type" value="Genomic_DNA"/>
</dbReference>
<evidence type="ECO:0000256" key="6">
    <source>
        <dbReference type="ARBA" id="ARBA00023136"/>
    </source>
</evidence>
<protein>
    <submittedName>
        <fullName evidence="10">Lycopene cyclase domain-containing protein</fullName>
    </submittedName>
</protein>
<evidence type="ECO:0000256" key="7">
    <source>
        <dbReference type="ARBA" id="ARBA00023235"/>
    </source>
</evidence>
<name>A0A1W1YW19_9SPHI</name>
<evidence type="ECO:0000256" key="3">
    <source>
        <dbReference type="ARBA" id="ARBA00022692"/>
    </source>
</evidence>
<evidence type="ECO:0000256" key="2">
    <source>
        <dbReference type="ARBA" id="ARBA00004829"/>
    </source>
</evidence>
<dbReference type="OrthoDB" id="5195186at2"/>
<evidence type="ECO:0000256" key="1">
    <source>
        <dbReference type="ARBA" id="ARBA00004141"/>
    </source>
</evidence>
<evidence type="ECO:0000256" key="4">
    <source>
        <dbReference type="ARBA" id="ARBA00022746"/>
    </source>
</evidence>
<keyword evidence="3 8" id="KW-0812">Transmembrane</keyword>
<keyword evidence="7" id="KW-0413">Isomerase</keyword>
<evidence type="ECO:0000259" key="9">
    <source>
        <dbReference type="Pfam" id="PF18916"/>
    </source>
</evidence>
<feature type="transmembrane region" description="Helical" evidence="8">
    <location>
        <begin position="197"/>
        <end position="221"/>
    </location>
</feature>
<dbReference type="AlphaFoldDB" id="A0A1W1YW19"/>
<feature type="transmembrane region" description="Helical" evidence="8">
    <location>
        <begin position="34"/>
        <end position="52"/>
    </location>
</feature>
<dbReference type="GO" id="GO:0016020">
    <property type="term" value="C:membrane"/>
    <property type="evidence" value="ECO:0007669"/>
    <property type="project" value="UniProtKB-SubCell"/>
</dbReference>
<dbReference type="RefSeq" id="WP_084236583.1">
    <property type="nucleotide sequence ID" value="NZ_FWXT01000001.1"/>
</dbReference>
<dbReference type="GO" id="GO:0016117">
    <property type="term" value="P:carotenoid biosynthetic process"/>
    <property type="evidence" value="ECO:0007669"/>
    <property type="project" value="UniProtKB-KW"/>
</dbReference>